<accession>A0A1R4J5I5</accession>
<keyword evidence="7" id="KW-1185">Reference proteome</keyword>
<dbReference type="Gene3D" id="2.60.40.1130">
    <property type="entry name" value="Rab geranylgeranyltransferase alpha-subunit, insert domain"/>
    <property type="match status" value="1"/>
</dbReference>
<evidence type="ECO:0000259" key="3">
    <source>
        <dbReference type="Pfam" id="PF02922"/>
    </source>
</evidence>
<feature type="compositionally biased region" description="Basic and acidic residues" evidence="2">
    <location>
        <begin position="568"/>
        <end position="580"/>
    </location>
</feature>
<dbReference type="Pfam" id="PF02922">
    <property type="entry name" value="CBM_48"/>
    <property type="match status" value="1"/>
</dbReference>
<dbReference type="InterPro" id="IPR040671">
    <property type="entry name" value="Pullulanase_N2"/>
</dbReference>
<organism evidence="6 7">
    <name type="scientific">Luteococcus japonicus LSP_Lj1</name>
    <dbReference type="NCBI Taxonomy" id="1255658"/>
    <lineage>
        <taxon>Bacteria</taxon>
        <taxon>Bacillati</taxon>
        <taxon>Actinomycetota</taxon>
        <taxon>Actinomycetes</taxon>
        <taxon>Propionibacteriales</taxon>
        <taxon>Propionibacteriaceae</taxon>
        <taxon>Luteococcus</taxon>
    </lineage>
</organism>
<feature type="domain" description="Glycoside hydrolase family 13 N-terminal" evidence="3">
    <location>
        <begin position="154"/>
        <end position="236"/>
    </location>
</feature>
<dbReference type="SUPFAM" id="SSF51011">
    <property type="entry name" value="Glycosyl hydrolase domain"/>
    <property type="match status" value="1"/>
</dbReference>
<feature type="region of interest" description="Disordered" evidence="2">
    <location>
        <begin position="568"/>
        <end position="592"/>
    </location>
</feature>
<dbReference type="GO" id="GO:0005975">
    <property type="term" value="P:carbohydrate metabolic process"/>
    <property type="evidence" value="ECO:0007669"/>
    <property type="project" value="InterPro"/>
</dbReference>
<dbReference type="GO" id="GO:0051060">
    <property type="term" value="F:pullulanase activity"/>
    <property type="evidence" value="ECO:0007669"/>
    <property type="project" value="InterPro"/>
</dbReference>
<dbReference type="Proteomes" id="UP000188342">
    <property type="component" value="Unassembled WGS sequence"/>
</dbReference>
<dbReference type="CDD" id="cd11341">
    <property type="entry name" value="AmyAc_Pullulanase_LD-like"/>
    <property type="match status" value="1"/>
</dbReference>
<dbReference type="Pfam" id="PF17967">
    <property type="entry name" value="Pullulanase_N2"/>
    <property type="match status" value="1"/>
</dbReference>
<dbReference type="InterPro" id="IPR014756">
    <property type="entry name" value="Ig_E-set"/>
</dbReference>
<dbReference type="STRING" id="1255658.FM114_05615"/>
<dbReference type="NCBIfam" id="TIGR02103">
    <property type="entry name" value="pullul_strch"/>
    <property type="match status" value="1"/>
</dbReference>
<dbReference type="Gene3D" id="3.20.20.80">
    <property type="entry name" value="Glycosidases"/>
    <property type="match status" value="1"/>
</dbReference>
<dbReference type="InterPro" id="IPR011839">
    <property type="entry name" value="Pullul_strch"/>
</dbReference>
<gene>
    <name evidence="6" type="ORF">FM114_05615</name>
</gene>
<evidence type="ECO:0000313" key="6">
    <source>
        <dbReference type="EMBL" id="SJN27269.1"/>
    </source>
</evidence>
<dbReference type="InterPro" id="IPR004193">
    <property type="entry name" value="Glyco_hydro_13_N"/>
</dbReference>
<proteinExistence type="inferred from homology"/>
<evidence type="ECO:0000259" key="5">
    <source>
        <dbReference type="Pfam" id="PF17967"/>
    </source>
</evidence>
<dbReference type="InterPro" id="IPR013783">
    <property type="entry name" value="Ig-like_fold"/>
</dbReference>
<dbReference type="InterPro" id="IPR024561">
    <property type="entry name" value="Pullul_strch_C"/>
</dbReference>
<dbReference type="AlphaFoldDB" id="A0A1R4J5I5"/>
<dbReference type="Gene3D" id="2.60.40.1180">
    <property type="entry name" value="Golgi alpha-mannosidase II"/>
    <property type="match status" value="1"/>
</dbReference>
<dbReference type="EMBL" id="FUKQ01000019">
    <property type="protein sequence ID" value="SJN27269.1"/>
    <property type="molecule type" value="Genomic_DNA"/>
</dbReference>
<dbReference type="PANTHER" id="PTHR43002">
    <property type="entry name" value="GLYCOGEN DEBRANCHING ENZYME"/>
    <property type="match status" value="1"/>
</dbReference>
<dbReference type="Gene3D" id="2.60.40.10">
    <property type="entry name" value="Immunoglobulins"/>
    <property type="match status" value="1"/>
</dbReference>
<reference evidence="6 7" key="1">
    <citation type="submission" date="2017-02" db="EMBL/GenBank/DDBJ databases">
        <authorList>
            <person name="Peterson S.W."/>
        </authorList>
    </citation>
    <scope>NUCLEOTIDE SEQUENCE [LARGE SCALE GENOMIC DNA]</scope>
    <source>
        <strain evidence="6 7">LSP_Lj1</strain>
    </source>
</reference>
<dbReference type="SUPFAM" id="SSF51445">
    <property type="entry name" value="(Trans)glycosidases"/>
    <property type="match status" value="1"/>
</dbReference>
<feature type="domain" description="Alpha-1,6-glucosidases pullulanase-type C-terminal" evidence="4">
    <location>
        <begin position="733"/>
        <end position="894"/>
    </location>
</feature>
<sequence>MPSLKIDGARAVWIDEHTIAVPREMDDASGAVRTWRGDDVSDWLLMWSPSAQTSIGEGGVHARDLTTIPLAVNAAGMETRQRALHPHLVGHTVLRVPDQWQRSVAEMLTGQLLVARRTHGRIAELTGLQLGPVIDAVYGRKAYADPQGPTFHDGRIQLGLWAPTARRVDLLLWEPDAGPAPRVETARRRSMMRGPHGTWTARLAGEAVGSRYLFEVHVYVPSTGRLETNLVTDPYSSGLTVDSQRSVLVDLEDPAWMPDDWANSVGPRLVSLADAAVYELHVRDFSMTDALVPEDLRGSYLAFGVDGHGSRHLRRLARAGLNTVHLLPCFDVTSIPEQALQPQPAEEELRMLAPDSPVQQKLVARGAAHDAFNWGYDPYHWGAPEGSYTSRPEAADGARRTREFRQMVHALHGLGLRVVMDQVFTHTGASGQNPFSVLDRIVPGYHHRLDARGAPEGSTAANNVATERLMTERLMVDMVVRWAKHYHVDGFRFDLMGHSSVRNMARVRAALDKLTLADDGVDGHGVYLYGEGWNFGEVADNALFTQAVQGQLSGTRIATFNDRIRDAVRGGRPFDEDPRRQGFGTGLATDPNGAACNREPERMLGHDTDLLMLGLTGNLADYLVPCTDGTTRRGADIDYGGRPAGYAIEPTDVINYVDAHDNETLWDALLLKLPVGMDMGSRIRMNTLCLATVALGQAPFLWHAGADLLRSKSLDRNSYNAGDWFNRLDWTGEDNGFGHGLPSADDNMTRWHWLRPLLRESSLKPTAEDVMEAARQAEMLLRLRRSTRLFRLGTAELVRTKLSFPLSGTERAVPGVITMHIDDRFGPRIDQDLLGVVVVFNTRGEDVRQEISGLAGERLVINPVQLDGPTDVMRRARFDGGVFEVPARTVAVFNHMPS</sequence>
<dbReference type="InterPro" id="IPR013780">
    <property type="entry name" value="Glyco_hydro_b"/>
</dbReference>
<evidence type="ECO:0000313" key="7">
    <source>
        <dbReference type="Proteomes" id="UP000188342"/>
    </source>
</evidence>
<dbReference type="InterPro" id="IPR017853">
    <property type="entry name" value="GH"/>
</dbReference>
<protein>
    <submittedName>
        <fullName evidence="6">Pullulanase</fullName>
    </submittedName>
</protein>
<feature type="domain" description="Pullulanase N2" evidence="5">
    <location>
        <begin position="9"/>
        <end position="135"/>
    </location>
</feature>
<dbReference type="CDD" id="cd02860">
    <property type="entry name" value="E_set_Pullulanase"/>
    <property type="match status" value="1"/>
</dbReference>
<comment type="similarity">
    <text evidence="1">Belongs to the glycosyl hydrolase 13 family.</text>
</comment>
<dbReference type="Pfam" id="PF11852">
    <property type="entry name" value="Pullul_strch_C"/>
    <property type="match status" value="1"/>
</dbReference>
<evidence type="ECO:0000256" key="1">
    <source>
        <dbReference type="ARBA" id="ARBA00008061"/>
    </source>
</evidence>
<evidence type="ECO:0000259" key="4">
    <source>
        <dbReference type="Pfam" id="PF11852"/>
    </source>
</evidence>
<name>A0A1R4J5I5_9ACTN</name>
<evidence type="ECO:0000256" key="2">
    <source>
        <dbReference type="SAM" id="MobiDB-lite"/>
    </source>
</evidence>
<dbReference type="SUPFAM" id="SSF81296">
    <property type="entry name" value="E set domains"/>
    <property type="match status" value="2"/>
</dbReference>